<dbReference type="InterPro" id="IPR036514">
    <property type="entry name" value="SGNH_hydro_sf"/>
</dbReference>
<sequence length="489" mass="51360">MIGLGLGLSLGFGGKASGPKLPVSLPVVPLLFAGTARMAGWSGSAVKVPREATPSTPATFGWGADNRLDLAAVETYIGGQNITARVDTLFDQSGNGFDLVQPTHGARAQIRRSQIDGGALPLTCGPNIQYPIPAGLSVDRANHTVFLVFKPHLARASFYWIRLGTTLQYGTATPDLGTPGGGPRLLDSANSVTKVGSRAPKTSGVSIMGYASGAGGITWYNDRKIETVAGGLAAGTLSGGNIENGNGYSEIMAVVIFPRALTEAEMASVGRSLEAVAPIEIGQTKGVFMIGDSITAGQGCVAQYVAGLGMTATEPDQLFGALGNPMDTAVFNCGQPSIPMTALNATNDRNRIKELMDAYPEITRRVARVHAGINDLRAGSTDTTIYNAIVAYCTWLRSQDVKVIVSTINAQGIAAPYTEQAETYRLSINSQIRANWASFADDMVDYANIPELADPNNTTYFATDKLHQTAQAYQLKSALVAPKIAALLA</sequence>
<dbReference type="SUPFAM" id="SSF52266">
    <property type="entry name" value="SGNH hydrolase"/>
    <property type="match status" value="1"/>
</dbReference>
<keyword evidence="2" id="KW-0378">Hydrolase</keyword>
<dbReference type="AlphaFoldDB" id="A0A546XRX3"/>
<dbReference type="InterPro" id="IPR013830">
    <property type="entry name" value="SGNH_hydro"/>
</dbReference>
<protein>
    <submittedName>
        <fullName evidence="2">SGNH/GDSL hydrolase family protein</fullName>
    </submittedName>
</protein>
<organism evidence="2 3">
    <name type="scientific">Agrobacterium tumefaciens</name>
    <dbReference type="NCBI Taxonomy" id="358"/>
    <lineage>
        <taxon>Bacteria</taxon>
        <taxon>Pseudomonadati</taxon>
        <taxon>Pseudomonadota</taxon>
        <taxon>Alphaproteobacteria</taxon>
        <taxon>Hyphomicrobiales</taxon>
        <taxon>Rhizobiaceae</taxon>
        <taxon>Rhizobium/Agrobacterium group</taxon>
        <taxon>Agrobacterium</taxon>
        <taxon>Agrobacterium tumefaciens complex</taxon>
    </lineage>
</organism>
<dbReference type="Pfam" id="PF13472">
    <property type="entry name" value="Lipase_GDSL_2"/>
    <property type="match status" value="1"/>
</dbReference>
<comment type="caution">
    <text evidence="2">The sequence shown here is derived from an EMBL/GenBank/DDBJ whole genome shotgun (WGS) entry which is preliminary data.</text>
</comment>
<feature type="domain" description="SGNH hydrolase-type esterase" evidence="1">
    <location>
        <begin position="290"/>
        <end position="475"/>
    </location>
</feature>
<reference evidence="2 3" key="1">
    <citation type="journal article" date="2019" name="Appl. Microbiol. Biotechnol.">
        <title>Differential efficiency of wild type rhizogenic strains for rol gene transformation of plants.</title>
        <authorList>
            <person name="Desmet S."/>
            <person name="De Keyser E."/>
            <person name="Van Vaerenbergh J."/>
            <person name="Baeyen S."/>
            <person name="Van Huylenbroeck J."/>
            <person name="Geelen D."/>
            <person name="Dhooghe E."/>
        </authorList>
    </citation>
    <scope>NUCLEOTIDE SEQUENCE [LARGE SCALE GENOMIC DNA]</scope>
    <source>
        <strain evidence="2 3">MAFF210266</strain>
    </source>
</reference>
<dbReference type="GO" id="GO:0016788">
    <property type="term" value="F:hydrolase activity, acting on ester bonds"/>
    <property type="evidence" value="ECO:0007669"/>
    <property type="project" value="UniProtKB-ARBA"/>
</dbReference>
<dbReference type="CDD" id="cd00229">
    <property type="entry name" value="SGNH_hydrolase"/>
    <property type="match status" value="1"/>
</dbReference>
<dbReference type="RefSeq" id="WP_142859169.1">
    <property type="nucleotide sequence ID" value="NZ_SGOE01000008.1"/>
</dbReference>
<evidence type="ECO:0000313" key="2">
    <source>
        <dbReference type="EMBL" id="TRB03498.1"/>
    </source>
</evidence>
<dbReference type="EMBL" id="SGOE01000008">
    <property type="protein sequence ID" value="TRB03498.1"/>
    <property type="molecule type" value="Genomic_DNA"/>
</dbReference>
<evidence type="ECO:0000313" key="3">
    <source>
        <dbReference type="Proteomes" id="UP000317023"/>
    </source>
</evidence>
<dbReference type="Proteomes" id="UP000317023">
    <property type="component" value="Unassembled WGS sequence"/>
</dbReference>
<evidence type="ECO:0000259" key="1">
    <source>
        <dbReference type="Pfam" id="PF13472"/>
    </source>
</evidence>
<dbReference type="Gene3D" id="3.40.50.1110">
    <property type="entry name" value="SGNH hydrolase"/>
    <property type="match status" value="1"/>
</dbReference>
<name>A0A546XRX3_AGRTU</name>
<proteinExistence type="predicted"/>
<accession>A0A546XRX3</accession>
<gene>
    <name evidence="2" type="ORF">EXN61_21800</name>
</gene>